<feature type="region of interest" description="Disordered" evidence="1">
    <location>
        <begin position="54"/>
        <end position="86"/>
    </location>
</feature>
<reference evidence="3" key="1">
    <citation type="journal article" date="2019" name="Plant Biotechnol. J.">
        <title>Genome sequencing of the Australian wild diploid species Gossypium australe highlights disease resistance and delayed gland morphogenesis.</title>
        <authorList>
            <person name="Cai Y."/>
            <person name="Cai X."/>
            <person name="Wang Q."/>
            <person name="Wang P."/>
            <person name="Zhang Y."/>
            <person name="Cai C."/>
            <person name="Xu Y."/>
            <person name="Wang K."/>
            <person name="Zhou Z."/>
            <person name="Wang C."/>
            <person name="Geng S."/>
            <person name="Li B."/>
            <person name="Dong Q."/>
            <person name="Hou Y."/>
            <person name="Wang H."/>
            <person name="Ai P."/>
            <person name="Liu Z."/>
            <person name="Yi F."/>
            <person name="Sun M."/>
            <person name="An G."/>
            <person name="Cheng J."/>
            <person name="Zhang Y."/>
            <person name="Shi Q."/>
            <person name="Xie Y."/>
            <person name="Shi X."/>
            <person name="Chang Y."/>
            <person name="Huang F."/>
            <person name="Chen Y."/>
            <person name="Hong S."/>
            <person name="Mi L."/>
            <person name="Sun Q."/>
            <person name="Zhang L."/>
            <person name="Zhou B."/>
            <person name="Peng R."/>
            <person name="Zhang X."/>
            <person name="Liu F."/>
        </authorList>
    </citation>
    <scope>NUCLEOTIDE SEQUENCE [LARGE SCALE GENOMIC DNA]</scope>
    <source>
        <strain evidence="3">cv. PA1801</strain>
    </source>
</reference>
<dbReference type="OrthoDB" id="1423981at2759"/>
<organism evidence="2 3">
    <name type="scientific">Gossypium australe</name>
    <dbReference type="NCBI Taxonomy" id="47621"/>
    <lineage>
        <taxon>Eukaryota</taxon>
        <taxon>Viridiplantae</taxon>
        <taxon>Streptophyta</taxon>
        <taxon>Embryophyta</taxon>
        <taxon>Tracheophyta</taxon>
        <taxon>Spermatophyta</taxon>
        <taxon>Magnoliopsida</taxon>
        <taxon>eudicotyledons</taxon>
        <taxon>Gunneridae</taxon>
        <taxon>Pentapetalae</taxon>
        <taxon>rosids</taxon>
        <taxon>malvids</taxon>
        <taxon>Malvales</taxon>
        <taxon>Malvaceae</taxon>
        <taxon>Malvoideae</taxon>
        <taxon>Gossypium</taxon>
    </lineage>
</organism>
<dbReference type="Proteomes" id="UP000325315">
    <property type="component" value="Unassembled WGS sequence"/>
</dbReference>
<comment type="caution">
    <text evidence="2">The sequence shown here is derived from an EMBL/GenBank/DDBJ whole genome shotgun (WGS) entry which is preliminary data.</text>
</comment>
<dbReference type="AlphaFoldDB" id="A0A5B6VS53"/>
<gene>
    <name evidence="2" type="ORF">EPI10_022429</name>
</gene>
<dbReference type="PANTHER" id="PTHR33738">
    <property type="entry name" value="EMB|CAB82975.1"/>
    <property type="match status" value="1"/>
</dbReference>
<evidence type="ECO:0000313" key="3">
    <source>
        <dbReference type="Proteomes" id="UP000325315"/>
    </source>
</evidence>
<keyword evidence="3" id="KW-1185">Reference proteome</keyword>
<feature type="compositionally biased region" description="Polar residues" evidence="1">
    <location>
        <begin position="64"/>
        <end position="76"/>
    </location>
</feature>
<sequence length="273" mass="29789">MEGNKKVGSSSSSLASELFGSKDPPSSSTGIFGSIFAPPSKVLGRESLRHDLITKRYDSPKEPWNTTKPGPYGNSSKGHEGENQNMGNRNIYEEQRVEPCHLSSSIYYGGQDVCFDPKSREDSELNSVFNKDLVEDDPGFASRGNWWQGIVMAISGLIPDNLAVFESITAQRQLGLWPICLTWVQQVAETGAFSSCAASAHGIIFIASLSGDDFPHSPAASTFCSRTMLTSTTNPTRHMNFVADAIARSLMQQPCSEGVFILQHYVRAALAHY</sequence>
<protein>
    <submittedName>
        <fullName evidence="2">Natural resistance-associated macrophage 1</fullName>
    </submittedName>
</protein>
<proteinExistence type="predicted"/>
<evidence type="ECO:0000313" key="2">
    <source>
        <dbReference type="EMBL" id="KAA3471913.1"/>
    </source>
</evidence>
<evidence type="ECO:0000256" key="1">
    <source>
        <dbReference type="SAM" id="MobiDB-lite"/>
    </source>
</evidence>
<dbReference type="EMBL" id="SMMG02000005">
    <property type="protein sequence ID" value="KAA3471913.1"/>
    <property type="molecule type" value="Genomic_DNA"/>
</dbReference>
<feature type="region of interest" description="Disordered" evidence="1">
    <location>
        <begin position="1"/>
        <end position="38"/>
    </location>
</feature>
<dbReference type="PANTHER" id="PTHR33738:SF1">
    <property type="entry name" value="PLANT_T7H20-70 PROTEIN"/>
    <property type="match status" value="1"/>
</dbReference>
<feature type="compositionally biased region" description="Low complexity" evidence="1">
    <location>
        <begin position="8"/>
        <end position="21"/>
    </location>
</feature>
<accession>A0A5B6VS53</accession>
<name>A0A5B6VS53_9ROSI</name>